<accession>A0AAU9SA20</accession>
<evidence type="ECO:0000313" key="3">
    <source>
        <dbReference type="EMBL" id="CAH2058566.1"/>
    </source>
</evidence>
<dbReference type="PROSITE" id="PS50181">
    <property type="entry name" value="FBOX"/>
    <property type="match status" value="1"/>
</dbReference>
<feature type="chain" id="PRO_5043347671" description="F-box domain-containing protein" evidence="1">
    <location>
        <begin position="20"/>
        <end position="388"/>
    </location>
</feature>
<feature type="signal peptide" evidence="1">
    <location>
        <begin position="1"/>
        <end position="19"/>
    </location>
</feature>
<evidence type="ECO:0000313" key="4">
    <source>
        <dbReference type="Proteomes" id="UP000836841"/>
    </source>
</evidence>
<reference evidence="3 4" key="1">
    <citation type="submission" date="2022-03" db="EMBL/GenBank/DDBJ databases">
        <authorList>
            <person name="Nunn A."/>
            <person name="Chopra R."/>
            <person name="Nunn A."/>
            <person name="Contreras Garrido A."/>
        </authorList>
    </citation>
    <scope>NUCLEOTIDE SEQUENCE [LARGE SCALE GENOMIC DNA]</scope>
</reference>
<dbReference type="PANTHER" id="PTHR31482:SF17">
    <property type="entry name" value="F-BOX DOMAIN-CONTAINING PROTEIN"/>
    <property type="match status" value="1"/>
</dbReference>
<dbReference type="AlphaFoldDB" id="A0AAU9SA20"/>
<dbReference type="InterPro" id="IPR036047">
    <property type="entry name" value="F-box-like_dom_sf"/>
</dbReference>
<evidence type="ECO:0000256" key="1">
    <source>
        <dbReference type="SAM" id="SignalP"/>
    </source>
</evidence>
<dbReference type="EMBL" id="OU466860">
    <property type="protein sequence ID" value="CAH2058566.1"/>
    <property type="molecule type" value="Genomic_DNA"/>
</dbReference>
<dbReference type="Proteomes" id="UP000836841">
    <property type="component" value="Chromosome 4"/>
</dbReference>
<dbReference type="SUPFAM" id="SSF81383">
    <property type="entry name" value="F-box domain"/>
    <property type="match status" value="1"/>
</dbReference>
<feature type="domain" description="F-box" evidence="2">
    <location>
        <begin position="74"/>
        <end position="120"/>
    </location>
</feature>
<keyword evidence="1" id="KW-0732">Signal</keyword>
<organism evidence="3 4">
    <name type="scientific">Thlaspi arvense</name>
    <name type="common">Field penny-cress</name>
    <dbReference type="NCBI Taxonomy" id="13288"/>
    <lineage>
        <taxon>Eukaryota</taxon>
        <taxon>Viridiplantae</taxon>
        <taxon>Streptophyta</taxon>
        <taxon>Embryophyta</taxon>
        <taxon>Tracheophyta</taxon>
        <taxon>Spermatophyta</taxon>
        <taxon>Magnoliopsida</taxon>
        <taxon>eudicotyledons</taxon>
        <taxon>Gunneridae</taxon>
        <taxon>Pentapetalae</taxon>
        <taxon>rosids</taxon>
        <taxon>malvids</taxon>
        <taxon>Brassicales</taxon>
        <taxon>Brassicaceae</taxon>
        <taxon>Thlaspideae</taxon>
        <taxon>Thlaspi</taxon>
    </lineage>
</organism>
<keyword evidence="4" id="KW-1185">Reference proteome</keyword>
<dbReference type="Gene3D" id="1.20.1280.50">
    <property type="match status" value="1"/>
</dbReference>
<protein>
    <recommendedName>
        <fullName evidence="2">F-box domain-containing protein</fullName>
    </recommendedName>
</protein>
<proteinExistence type="predicted"/>
<sequence length="388" mass="45185">MSLSSLSFSLLLLPHSLLSMENKFLDFLSFCFSNTICGLLMVSCLARSIINRIGFRTLAWRKETKKKIPQGENKMPLLDLPDLTLDCILEKLSPSELCAMTCVCSELRDKCVSDHLWEKHMEKKWGRLMGDAAIKEWKSHVATLMQCLRDPNRSSRRSNTQWRSRLAANLKPFSWLSSNHGCDQRGSSYLATIDSVMYWYSNLESGKFWFPAQVYNRENGHVGFMMSCYDAKIRYDSKTDTFQARYSAHGRRAAEENVTWQRLRPSLIDAESRDLHVSDCLQELRPGDQFEIQWRRTKEFPYGWWFGIVGHLQNCDGEESCRCHLDENVVMEFRQFRPDSPWRTTVLNRKEHRETGNESNGFYGGVKKLATEEEVSTWKQLWPAQVLQ</sequence>
<dbReference type="PANTHER" id="PTHR31482">
    <property type="entry name" value="ESTS AU081301(E20138)"/>
    <property type="match status" value="1"/>
</dbReference>
<dbReference type="Pfam" id="PF00646">
    <property type="entry name" value="F-box"/>
    <property type="match status" value="1"/>
</dbReference>
<dbReference type="SMART" id="SM00256">
    <property type="entry name" value="FBOX"/>
    <property type="match status" value="1"/>
</dbReference>
<gene>
    <name evidence="3" type="ORF">TAV2_LOCUS13636</name>
</gene>
<dbReference type="InterPro" id="IPR001810">
    <property type="entry name" value="F-box_dom"/>
</dbReference>
<name>A0AAU9SA20_THLAR</name>
<evidence type="ECO:0000259" key="2">
    <source>
        <dbReference type="PROSITE" id="PS50181"/>
    </source>
</evidence>